<reference evidence="2 3" key="1">
    <citation type="submission" date="2018-06" db="EMBL/GenBank/DDBJ databases">
        <title>Comparative genomics of downy mildews reveals potential adaptations to biotrophy.</title>
        <authorList>
            <person name="Fletcher K."/>
            <person name="Klosterman S.J."/>
            <person name="Derevnina L."/>
            <person name="Martin F."/>
            <person name="Koike S."/>
            <person name="Reyes Chin-Wo S."/>
            <person name="Mou B."/>
            <person name="Michelmore R."/>
        </authorList>
    </citation>
    <scope>NUCLEOTIDE SEQUENCE [LARGE SCALE GENOMIC DNA]</scope>
    <source>
        <strain evidence="2 3">R13</strain>
    </source>
</reference>
<dbReference type="Proteomes" id="UP000286097">
    <property type="component" value="Unassembled WGS sequence"/>
</dbReference>
<dbReference type="AlphaFoldDB" id="A0A425CDS1"/>
<feature type="region of interest" description="Disordered" evidence="1">
    <location>
        <begin position="149"/>
        <end position="189"/>
    </location>
</feature>
<gene>
    <name evidence="2" type="ORF">DD237_006370</name>
</gene>
<dbReference type="EMBL" id="QKXF01000169">
    <property type="protein sequence ID" value="RQM15128.1"/>
    <property type="molecule type" value="Genomic_DNA"/>
</dbReference>
<organism evidence="2 3">
    <name type="scientific">Peronospora effusa</name>
    <dbReference type="NCBI Taxonomy" id="542832"/>
    <lineage>
        <taxon>Eukaryota</taxon>
        <taxon>Sar</taxon>
        <taxon>Stramenopiles</taxon>
        <taxon>Oomycota</taxon>
        <taxon>Peronosporomycetes</taxon>
        <taxon>Peronosporales</taxon>
        <taxon>Peronosporaceae</taxon>
        <taxon>Peronospora</taxon>
    </lineage>
</organism>
<feature type="compositionally biased region" description="Basic and acidic residues" evidence="1">
    <location>
        <begin position="177"/>
        <end position="189"/>
    </location>
</feature>
<evidence type="ECO:0000256" key="1">
    <source>
        <dbReference type="SAM" id="MobiDB-lite"/>
    </source>
</evidence>
<name>A0A425CDS1_9STRA</name>
<evidence type="ECO:0008006" key="4">
    <source>
        <dbReference type="Google" id="ProtNLM"/>
    </source>
</evidence>
<sequence>MTPHREDLFDYKNLVTSIEVIIANGKKAVWGIRMLDVLNIPNLDHRLLSVGKLPERGLNVEFERTSCIIWNKNQATASQKKVECQQEKAQYVAYSDTDSNYDLWHARMSHLNKDALAKTQRVTTGIPITSFKTKALCIINVIKDIEGVAQPENEKEYPVEDEPMESTADPNEDVEMQEDKHEPMLKEEN</sequence>
<dbReference type="VEuPathDB" id="FungiDB:DD237_006370"/>
<evidence type="ECO:0000313" key="3">
    <source>
        <dbReference type="Proteomes" id="UP000286097"/>
    </source>
</evidence>
<evidence type="ECO:0000313" key="2">
    <source>
        <dbReference type="EMBL" id="RQM15128.1"/>
    </source>
</evidence>
<feature type="compositionally biased region" description="Acidic residues" evidence="1">
    <location>
        <begin position="159"/>
        <end position="176"/>
    </location>
</feature>
<comment type="caution">
    <text evidence="2">The sequence shown here is derived from an EMBL/GenBank/DDBJ whole genome shotgun (WGS) entry which is preliminary data.</text>
</comment>
<protein>
    <recommendedName>
        <fullName evidence="4">GAG-pre-integrase domain-containing protein</fullName>
    </recommendedName>
</protein>
<accession>A0A425CDS1</accession>
<proteinExistence type="predicted"/>